<reference evidence="4 5" key="1">
    <citation type="journal article" date="2015" name="Genome Biol. Evol.">
        <title>Phylogenomic analyses indicate that early fungi evolved digesting cell walls of algal ancestors of land plants.</title>
        <authorList>
            <person name="Chang Y."/>
            <person name="Wang S."/>
            <person name="Sekimoto S."/>
            <person name="Aerts A.L."/>
            <person name="Choi C."/>
            <person name="Clum A."/>
            <person name="LaButti K.M."/>
            <person name="Lindquist E.A."/>
            <person name="Yee Ngan C."/>
            <person name="Ohm R.A."/>
            <person name="Salamov A.A."/>
            <person name="Grigoriev I.V."/>
            <person name="Spatafora J.W."/>
            <person name="Berbee M.L."/>
        </authorList>
    </citation>
    <scope>NUCLEOTIDE SEQUENCE [LARGE SCALE GENOMIC DNA]</scope>
    <source>
        <strain evidence="4 5">JEL478</strain>
    </source>
</reference>
<keyword evidence="5" id="KW-1185">Reference proteome</keyword>
<dbReference type="STRING" id="1344416.A0A139AR49"/>
<dbReference type="PANTHER" id="PTHR12900">
    <property type="entry name" value="MITOTIC AND DNA DAMAGE CHECKPOINT PROTEIN HUS1"/>
    <property type="match status" value="1"/>
</dbReference>
<dbReference type="GO" id="GO:0000724">
    <property type="term" value="P:double-strand break repair via homologous recombination"/>
    <property type="evidence" value="ECO:0007669"/>
    <property type="project" value="TreeGrafter"/>
</dbReference>
<dbReference type="GO" id="GO:0031573">
    <property type="term" value="P:mitotic intra-S DNA damage checkpoint signaling"/>
    <property type="evidence" value="ECO:0007669"/>
    <property type="project" value="EnsemblFungi"/>
</dbReference>
<feature type="non-terminal residue" evidence="4">
    <location>
        <position position="1"/>
    </location>
</feature>
<evidence type="ECO:0000313" key="4">
    <source>
        <dbReference type="EMBL" id="KXS19231.1"/>
    </source>
</evidence>
<dbReference type="OMA" id="VCWMRLE"/>
<dbReference type="GO" id="GO:0030896">
    <property type="term" value="C:checkpoint clamp complex"/>
    <property type="evidence" value="ECO:0007669"/>
    <property type="project" value="EnsemblFungi"/>
</dbReference>
<dbReference type="Proteomes" id="UP000070544">
    <property type="component" value="Unassembled WGS sequence"/>
</dbReference>
<dbReference type="PIRSF" id="PIRSF011312">
    <property type="entry name" value="Cell_cycle_HUS1"/>
    <property type="match status" value="1"/>
</dbReference>
<comment type="similarity">
    <text evidence="2">Belongs to the HUS1 family.</text>
</comment>
<dbReference type="GO" id="GO:0044778">
    <property type="term" value="P:meiotic DNA integrity checkpoint signaling"/>
    <property type="evidence" value="ECO:0007669"/>
    <property type="project" value="TreeGrafter"/>
</dbReference>
<evidence type="ECO:0000256" key="2">
    <source>
        <dbReference type="ARBA" id="ARBA00005563"/>
    </source>
</evidence>
<dbReference type="Pfam" id="PF04005">
    <property type="entry name" value="Hus1"/>
    <property type="match status" value="1"/>
</dbReference>
<evidence type="ECO:0000256" key="1">
    <source>
        <dbReference type="ARBA" id="ARBA00004123"/>
    </source>
</evidence>
<dbReference type="GO" id="GO:0005730">
    <property type="term" value="C:nucleolus"/>
    <property type="evidence" value="ECO:0007669"/>
    <property type="project" value="InterPro"/>
</dbReference>
<dbReference type="InterPro" id="IPR016580">
    <property type="entry name" value="HUS1"/>
</dbReference>
<dbReference type="EMBL" id="KQ965739">
    <property type="protein sequence ID" value="KXS19231.1"/>
    <property type="molecule type" value="Genomic_DNA"/>
</dbReference>
<evidence type="ECO:0000313" key="5">
    <source>
        <dbReference type="Proteomes" id="UP000070544"/>
    </source>
</evidence>
<evidence type="ECO:0000256" key="3">
    <source>
        <dbReference type="ARBA" id="ARBA00023242"/>
    </source>
</evidence>
<dbReference type="GO" id="GO:0035861">
    <property type="term" value="C:site of double-strand break"/>
    <property type="evidence" value="ECO:0007669"/>
    <property type="project" value="EnsemblFungi"/>
</dbReference>
<comment type="subcellular location">
    <subcellularLocation>
        <location evidence="1">Nucleus</location>
    </subcellularLocation>
</comment>
<dbReference type="GO" id="GO:0140445">
    <property type="term" value="C:chromosome, telomeric repeat region"/>
    <property type="evidence" value="ECO:0007669"/>
    <property type="project" value="EnsemblFungi"/>
</dbReference>
<dbReference type="Gene3D" id="3.70.10.10">
    <property type="match status" value="1"/>
</dbReference>
<gene>
    <name evidence="4" type="ORF">M427DRAFT_95560</name>
</gene>
<organism evidence="4 5">
    <name type="scientific">Gonapodya prolifera (strain JEL478)</name>
    <name type="common">Monoblepharis prolifera</name>
    <dbReference type="NCBI Taxonomy" id="1344416"/>
    <lineage>
        <taxon>Eukaryota</taxon>
        <taxon>Fungi</taxon>
        <taxon>Fungi incertae sedis</taxon>
        <taxon>Chytridiomycota</taxon>
        <taxon>Chytridiomycota incertae sedis</taxon>
        <taxon>Monoblepharidomycetes</taxon>
        <taxon>Monoblepharidales</taxon>
        <taxon>Gonapodyaceae</taxon>
        <taxon>Gonapodya</taxon>
    </lineage>
</organism>
<dbReference type="InterPro" id="IPR007150">
    <property type="entry name" value="HUS1/Mec3"/>
</dbReference>
<sequence>NLPSLTEIAQSANSLAKTCIARITPTKVFFIVADTNADSAIQLWAHIEADKVFEDFRIESQNNNEIWLELSPELLARSLKSTAHADGTNLRLTKRDEKAVLSFQVSAVSRTHKHVQITQDLPVRVLTKAQADVIQEPMVPDPQVHIMPPPLSALRPLVDRLKQLSGQCVISANMQGEWRVEAQADGVTVEARWEKLVNPGLDPSALPPPNSQPARDGFAFARTRVDSRDLAKFLRSDVVNPTKVVCCLIENHAVVFYVYIRDEGTGALTYFIPLRQT</sequence>
<keyword evidence="3" id="KW-0539">Nucleus</keyword>
<dbReference type="GO" id="GO:0033314">
    <property type="term" value="P:mitotic DNA replication checkpoint signaling"/>
    <property type="evidence" value="ECO:0007669"/>
    <property type="project" value="EnsemblFungi"/>
</dbReference>
<dbReference type="AlphaFoldDB" id="A0A139AR49"/>
<dbReference type="GO" id="GO:0000723">
    <property type="term" value="P:telomere maintenance"/>
    <property type="evidence" value="ECO:0007669"/>
    <property type="project" value="EnsemblFungi"/>
</dbReference>
<accession>A0A139AR49</accession>
<proteinExistence type="inferred from homology"/>
<protein>
    <submittedName>
        <fullName evidence="4">Hus1-like protein</fullName>
    </submittedName>
</protein>
<name>A0A139AR49_GONPJ</name>
<dbReference type="GO" id="GO:0006289">
    <property type="term" value="P:nucleotide-excision repair"/>
    <property type="evidence" value="ECO:0007669"/>
    <property type="project" value="TreeGrafter"/>
</dbReference>
<dbReference type="OrthoDB" id="337750at2759"/>
<dbReference type="PANTHER" id="PTHR12900:SF0">
    <property type="entry name" value="CHECKPOINT PROTEIN"/>
    <property type="match status" value="1"/>
</dbReference>